<feature type="compositionally biased region" description="Basic residues" evidence="1">
    <location>
        <begin position="79"/>
        <end position="97"/>
    </location>
</feature>
<dbReference type="OrthoDB" id="417320at2759"/>
<evidence type="ECO:0000313" key="2">
    <source>
        <dbReference type="EMBL" id="OLP67336.1"/>
    </source>
</evidence>
<feature type="region of interest" description="Disordered" evidence="1">
    <location>
        <begin position="79"/>
        <end position="147"/>
    </location>
</feature>
<dbReference type="AlphaFoldDB" id="A0A1Q9BE02"/>
<accession>A0A1Q9BE02</accession>
<organism evidence="2 3">
    <name type="scientific">Symbiodinium microadriaticum</name>
    <name type="common">Dinoflagellate</name>
    <name type="synonym">Zooxanthella microadriatica</name>
    <dbReference type="NCBI Taxonomy" id="2951"/>
    <lineage>
        <taxon>Eukaryota</taxon>
        <taxon>Sar</taxon>
        <taxon>Alveolata</taxon>
        <taxon>Dinophyceae</taxon>
        <taxon>Suessiales</taxon>
        <taxon>Symbiodiniaceae</taxon>
        <taxon>Symbiodinium</taxon>
    </lineage>
</organism>
<reference evidence="2 3" key="1">
    <citation type="submission" date="2016-02" db="EMBL/GenBank/DDBJ databases">
        <title>Genome analysis of coral dinoflagellate symbionts highlights evolutionary adaptations to a symbiotic lifestyle.</title>
        <authorList>
            <person name="Aranda M."/>
            <person name="Li Y."/>
            <person name="Liew Y.J."/>
            <person name="Baumgarten S."/>
            <person name="Simakov O."/>
            <person name="Wilson M."/>
            <person name="Piel J."/>
            <person name="Ashoor H."/>
            <person name="Bougouffa S."/>
            <person name="Bajic V.B."/>
            <person name="Ryu T."/>
            <person name="Ravasi T."/>
            <person name="Bayer T."/>
            <person name="Micklem G."/>
            <person name="Kim H."/>
            <person name="Bhak J."/>
            <person name="Lajeunesse T.C."/>
            <person name="Voolstra C.R."/>
        </authorList>
    </citation>
    <scope>NUCLEOTIDE SEQUENCE [LARGE SCALE GENOMIC DNA]</scope>
    <source>
        <strain evidence="2 3">CCMP2467</strain>
    </source>
</reference>
<gene>
    <name evidence="2" type="ORF">AK812_SmicGene48504</name>
</gene>
<name>A0A1Q9BE02_SYMMI</name>
<feature type="non-terminal residue" evidence="2">
    <location>
        <position position="1"/>
    </location>
</feature>
<sequence>VEEFFHAYNIQYMLDLSVGDGKTCMLAIKRRAELVGITFNEFHKEQLYRRLESQVFREFQNADSPLYEAALVQLLGKNKRKAVPKPKAKSSPSKKKKKEEDEDEEEGPAEETASQEDDDEEDEDNEEEDDEDMAEESEEEDEEEDFL</sequence>
<keyword evidence="3" id="KW-1185">Reference proteome</keyword>
<dbReference type="Proteomes" id="UP000186817">
    <property type="component" value="Unassembled WGS sequence"/>
</dbReference>
<dbReference type="EMBL" id="LSRX01008052">
    <property type="protein sequence ID" value="OLP67336.1"/>
    <property type="molecule type" value="Genomic_DNA"/>
</dbReference>
<protein>
    <submittedName>
        <fullName evidence="2">Uncharacterized protein</fullName>
    </submittedName>
</protein>
<evidence type="ECO:0000313" key="3">
    <source>
        <dbReference type="Proteomes" id="UP000186817"/>
    </source>
</evidence>
<proteinExistence type="predicted"/>
<comment type="caution">
    <text evidence="2">The sequence shown here is derived from an EMBL/GenBank/DDBJ whole genome shotgun (WGS) entry which is preliminary data.</text>
</comment>
<evidence type="ECO:0000256" key="1">
    <source>
        <dbReference type="SAM" id="MobiDB-lite"/>
    </source>
</evidence>
<feature type="compositionally biased region" description="Acidic residues" evidence="1">
    <location>
        <begin position="100"/>
        <end position="147"/>
    </location>
</feature>